<proteinExistence type="predicted"/>
<comment type="caution">
    <text evidence="1">The sequence shown here is derived from an EMBL/GenBank/DDBJ whole genome shotgun (WGS) entry which is preliminary data.</text>
</comment>
<gene>
    <name evidence="1" type="ORF">RIF29_14880</name>
</gene>
<protein>
    <submittedName>
        <fullName evidence="1">Uncharacterized protein</fullName>
    </submittedName>
</protein>
<sequence length="208" mass="24493">MILDGSEPVKYSSRVPPEVTHIWLVLYGGGDLGWVDIRKIEYNLYDSKPLPEVVERKTRCLPAWREKATVTWVDHPRLGEWNARRCRPEPETLKLEFRYDGLEICELRDFDFVRCWITSLPYDKDKVLDNATIALHPHASCIIICYIVLLYCDRVSSLYWELALQALAYEDKTEMESRRRRRSSSARGLDDRRFKSSKEHTLDEDLLL</sequence>
<dbReference type="EMBL" id="JAYWIO010000003">
    <property type="protein sequence ID" value="KAK7273817.1"/>
    <property type="molecule type" value="Genomic_DNA"/>
</dbReference>
<organism evidence="1 2">
    <name type="scientific">Crotalaria pallida</name>
    <name type="common">Smooth rattlebox</name>
    <name type="synonym">Crotalaria striata</name>
    <dbReference type="NCBI Taxonomy" id="3830"/>
    <lineage>
        <taxon>Eukaryota</taxon>
        <taxon>Viridiplantae</taxon>
        <taxon>Streptophyta</taxon>
        <taxon>Embryophyta</taxon>
        <taxon>Tracheophyta</taxon>
        <taxon>Spermatophyta</taxon>
        <taxon>Magnoliopsida</taxon>
        <taxon>eudicotyledons</taxon>
        <taxon>Gunneridae</taxon>
        <taxon>Pentapetalae</taxon>
        <taxon>rosids</taxon>
        <taxon>fabids</taxon>
        <taxon>Fabales</taxon>
        <taxon>Fabaceae</taxon>
        <taxon>Papilionoideae</taxon>
        <taxon>50 kb inversion clade</taxon>
        <taxon>genistoids sensu lato</taxon>
        <taxon>core genistoids</taxon>
        <taxon>Crotalarieae</taxon>
        <taxon>Crotalaria</taxon>
    </lineage>
</organism>
<evidence type="ECO:0000313" key="1">
    <source>
        <dbReference type="EMBL" id="KAK7273817.1"/>
    </source>
</evidence>
<evidence type="ECO:0000313" key="2">
    <source>
        <dbReference type="Proteomes" id="UP001372338"/>
    </source>
</evidence>
<reference evidence="1 2" key="1">
    <citation type="submission" date="2024-01" db="EMBL/GenBank/DDBJ databases">
        <title>The genomes of 5 underutilized Papilionoideae crops provide insights into root nodulation and disease resistanc.</title>
        <authorList>
            <person name="Yuan L."/>
        </authorList>
    </citation>
    <scope>NUCLEOTIDE SEQUENCE [LARGE SCALE GENOMIC DNA]</scope>
    <source>
        <strain evidence="1">ZHUSHIDOU_FW_LH</strain>
        <tissue evidence="1">Leaf</tissue>
    </source>
</reference>
<dbReference type="AlphaFoldDB" id="A0AAN9IC33"/>
<name>A0AAN9IC33_CROPI</name>
<dbReference type="Proteomes" id="UP001372338">
    <property type="component" value="Unassembled WGS sequence"/>
</dbReference>
<keyword evidence="2" id="KW-1185">Reference proteome</keyword>
<accession>A0AAN9IC33</accession>